<dbReference type="InterPro" id="IPR015813">
    <property type="entry name" value="Pyrv/PenolPyrv_kinase-like_dom"/>
</dbReference>
<dbReference type="Gene3D" id="3.20.20.60">
    <property type="entry name" value="Phosphoenolpyruvate-binding domains"/>
    <property type="match status" value="1"/>
</dbReference>
<evidence type="ECO:0000313" key="4">
    <source>
        <dbReference type="EMBL" id="NYI45334.1"/>
    </source>
</evidence>
<dbReference type="InterPro" id="IPR040442">
    <property type="entry name" value="Pyrv_kinase-like_dom_sf"/>
</dbReference>
<organism evidence="4 5">
    <name type="scientific">Nocardioides aromaticivorans</name>
    <dbReference type="NCBI Taxonomy" id="200618"/>
    <lineage>
        <taxon>Bacteria</taxon>
        <taxon>Bacillati</taxon>
        <taxon>Actinomycetota</taxon>
        <taxon>Actinomycetes</taxon>
        <taxon>Propionibacteriales</taxon>
        <taxon>Nocardioidaceae</taxon>
        <taxon>Nocardioides</taxon>
    </lineage>
</organism>
<proteinExistence type="predicted"/>
<name>A0A7Y9ZH40_9ACTN</name>
<gene>
    <name evidence="4" type="ORF">BJ993_002414</name>
</gene>
<evidence type="ECO:0000256" key="3">
    <source>
        <dbReference type="ARBA" id="ARBA00022842"/>
    </source>
</evidence>
<comment type="caution">
    <text evidence="4">The sequence shown here is derived from an EMBL/GenBank/DDBJ whole genome shotgun (WGS) entry which is preliminary data.</text>
</comment>
<dbReference type="RefSeq" id="WP_179648993.1">
    <property type="nucleotide sequence ID" value="NZ_JACBZM010000001.1"/>
</dbReference>
<dbReference type="AlphaFoldDB" id="A0A7Y9ZH40"/>
<keyword evidence="4" id="KW-0456">Lyase</keyword>
<dbReference type="SUPFAM" id="SSF51621">
    <property type="entry name" value="Phosphoenolpyruvate/pyruvate domain"/>
    <property type="match status" value="1"/>
</dbReference>
<dbReference type="PANTHER" id="PTHR32308:SF10">
    <property type="entry name" value="CITRATE LYASE SUBUNIT BETA"/>
    <property type="match status" value="1"/>
</dbReference>
<reference evidence="4 5" key="1">
    <citation type="submission" date="2020-07" db="EMBL/GenBank/DDBJ databases">
        <title>Sequencing the genomes of 1000 actinobacteria strains.</title>
        <authorList>
            <person name="Klenk H.-P."/>
        </authorList>
    </citation>
    <scope>NUCLEOTIDE SEQUENCE [LARGE SCALE GENOMIC DNA]</scope>
    <source>
        <strain evidence="4 5">DSM 15131</strain>
    </source>
</reference>
<dbReference type="PANTHER" id="PTHR32308">
    <property type="entry name" value="LYASE BETA SUBUNIT, PUTATIVE (AFU_ORTHOLOGUE AFUA_4G13030)-RELATED"/>
    <property type="match status" value="1"/>
</dbReference>
<keyword evidence="3" id="KW-0460">Magnesium</keyword>
<sequence>MSHLDDLVTQLDGSLADADAALAAGYPGDRGVRQPVHTVYVPGDRYGANTVAEWSEDARSVLALHGRSAIEVAEALDLRPSLAAEVYDRVTAKLEAEPIEDLRIDFEDGYGVRPDADEDAAVLAAARVLAATVRDGSAPPFHGVRIKSFEAPTRHRGLRTLDLFLGELAREGGITDGFVITLPKVTSVEQVTAMVTALETLEAAHDIPAGSLSFEIQVETPQAILGPDGTALVARMITAGGGRVTGLHYGTYDYSASLGVAAAYQSMEHPVADHAKDVMQVAAAGTGVFVSDGSTNVLPVGDREAVRAAWQLHLRLVRRSLARGIYQGWDLHPAQLPSRYVATYSFFREGLESAAARLRAYVHGGQSSYLDEPATAAALAAFVLRGVECGAVTVEEVDKLAGVDQRKLAELARRPVA</sequence>
<evidence type="ECO:0000313" key="5">
    <source>
        <dbReference type="Proteomes" id="UP000562045"/>
    </source>
</evidence>
<protein>
    <submittedName>
        <fullName evidence="4">Citrate lyase beta subunit</fullName>
    </submittedName>
</protein>
<evidence type="ECO:0000256" key="1">
    <source>
        <dbReference type="ARBA" id="ARBA00001946"/>
    </source>
</evidence>
<dbReference type="GO" id="GO:0000287">
    <property type="term" value="F:magnesium ion binding"/>
    <property type="evidence" value="ECO:0007669"/>
    <property type="project" value="TreeGrafter"/>
</dbReference>
<accession>A0A7Y9ZH40</accession>
<dbReference type="Pfam" id="PF22484">
    <property type="entry name" value="DUF6986"/>
    <property type="match status" value="1"/>
</dbReference>
<dbReference type="Proteomes" id="UP000562045">
    <property type="component" value="Unassembled WGS sequence"/>
</dbReference>
<dbReference type="GO" id="GO:0006107">
    <property type="term" value="P:oxaloacetate metabolic process"/>
    <property type="evidence" value="ECO:0007669"/>
    <property type="project" value="TreeGrafter"/>
</dbReference>
<dbReference type="EMBL" id="JACBZM010000001">
    <property type="protein sequence ID" value="NYI45334.1"/>
    <property type="molecule type" value="Genomic_DNA"/>
</dbReference>
<dbReference type="GO" id="GO:0016829">
    <property type="term" value="F:lyase activity"/>
    <property type="evidence" value="ECO:0007669"/>
    <property type="project" value="UniProtKB-KW"/>
</dbReference>
<comment type="cofactor">
    <cofactor evidence="1">
        <name>Mg(2+)</name>
        <dbReference type="ChEBI" id="CHEBI:18420"/>
    </cofactor>
</comment>
<dbReference type="InterPro" id="IPR054255">
    <property type="entry name" value="DUF6986"/>
</dbReference>
<evidence type="ECO:0000256" key="2">
    <source>
        <dbReference type="ARBA" id="ARBA00022723"/>
    </source>
</evidence>
<keyword evidence="2" id="KW-0479">Metal-binding</keyword>